<reference evidence="2 3" key="1">
    <citation type="journal article" date="2021" name="Sci. Rep.">
        <title>Genome sequencing of the multicellular alga Astrephomene provides insights into convergent evolution of germ-soma differentiation.</title>
        <authorList>
            <person name="Yamashita S."/>
            <person name="Yamamoto K."/>
            <person name="Matsuzaki R."/>
            <person name="Suzuki S."/>
            <person name="Yamaguchi H."/>
            <person name="Hirooka S."/>
            <person name="Minakuchi Y."/>
            <person name="Miyagishima S."/>
            <person name="Kawachi M."/>
            <person name="Toyoda A."/>
            <person name="Nozaki H."/>
        </authorList>
    </citation>
    <scope>NUCLEOTIDE SEQUENCE [LARGE SCALE GENOMIC DNA]</scope>
    <source>
        <strain evidence="2 3">NIES-4017</strain>
    </source>
</reference>
<evidence type="ECO:0000256" key="1">
    <source>
        <dbReference type="SAM" id="MobiDB-lite"/>
    </source>
</evidence>
<keyword evidence="3" id="KW-1185">Reference proteome</keyword>
<feature type="compositionally biased region" description="Polar residues" evidence="1">
    <location>
        <begin position="624"/>
        <end position="638"/>
    </location>
</feature>
<dbReference type="EMBL" id="BMAR01000074">
    <property type="protein sequence ID" value="GFR52874.1"/>
    <property type="molecule type" value="Genomic_DNA"/>
</dbReference>
<protein>
    <submittedName>
        <fullName evidence="2">Uncharacterized protein</fullName>
    </submittedName>
</protein>
<comment type="caution">
    <text evidence="2">The sequence shown here is derived from an EMBL/GenBank/DDBJ whole genome shotgun (WGS) entry which is preliminary data.</text>
</comment>
<dbReference type="Proteomes" id="UP001054857">
    <property type="component" value="Unassembled WGS sequence"/>
</dbReference>
<feature type="region of interest" description="Disordered" evidence="1">
    <location>
        <begin position="332"/>
        <end position="352"/>
    </location>
</feature>
<feature type="region of interest" description="Disordered" evidence="1">
    <location>
        <begin position="648"/>
        <end position="667"/>
    </location>
</feature>
<feature type="region of interest" description="Disordered" evidence="1">
    <location>
        <begin position="122"/>
        <end position="228"/>
    </location>
</feature>
<proteinExistence type="predicted"/>
<feature type="region of interest" description="Disordered" evidence="1">
    <location>
        <begin position="448"/>
        <end position="470"/>
    </location>
</feature>
<feature type="compositionally biased region" description="Low complexity" evidence="1">
    <location>
        <begin position="275"/>
        <end position="284"/>
    </location>
</feature>
<gene>
    <name evidence="2" type="ORF">Agub_g15505</name>
</gene>
<feature type="compositionally biased region" description="Gly residues" evidence="1">
    <location>
        <begin position="450"/>
        <end position="470"/>
    </location>
</feature>
<organism evidence="2 3">
    <name type="scientific">Astrephomene gubernaculifera</name>
    <dbReference type="NCBI Taxonomy" id="47775"/>
    <lineage>
        <taxon>Eukaryota</taxon>
        <taxon>Viridiplantae</taxon>
        <taxon>Chlorophyta</taxon>
        <taxon>core chlorophytes</taxon>
        <taxon>Chlorophyceae</taxon>
        <taxon>CS clade</taxon>
        <taxon>Chlamydomonadales</taxon>
        <taxon>Astrephomenaceae</taxon>
        <taxon>Astrephomene</taxon>
    </lineage>
</organism>
<feature type="region of interest" description="Disordered" evidence="1">
    <location>
        <begin position="30"/>
        <end position="51"/>
    </location>
</feature>
<feature type="region of interest" description="Disordered" evidence="1">
    <location>
        <begin position="393"/>
        <end position="419"/>
    </location>
</feature>
<feature type="region of interest" description="Disordered" evidence="1">
    <location>
        <begin position="588"/>
        <end position="611"/>
    </location>
</feature>
<name>A0AAD3E3C5_9CHLO</name>
<evidence type="ECO:0000313" key="3">
    <source>
        <dbReference type="Proteomes" id="UP001054857"/>
    </source>
</evidence>
<accession>A0AAD3E3C5</accession>
<feature type="compositionally biased region" description="Gly residues" evidence="1">
    <location>
        <begin position="336"/>
        <end position="352"/>
    </location>
</feature>
<feature type="compositionally biased region" description="Low complexity" evidence="1">
    <location>
        <begin position="297"/>
        <end position="309"/>
    </location>
</feature>
<feature type="region of interest" description="Disordered" evidence="1">
    <location>
        <begin position="621"/>
        <end position="640"/>
    </location>
</feature>
<evidence type="ECO:0000313" key="2">
    <source>
        <dbReference type="EMBL" id="GFR52874.1"/>
    </source>
</evidence>
<sequence length="741" mass="74062">MEHIAGLVVGLVVAAVTISAVLLLCGTREETQDDTGTPVGPSMAHRRGAPKGKAEIDPILQPDWAAKHAQQEALQKQQLVVKAGRTAKANGTAGGDDHVQLVLRQPSTMADKYALPSHLTKQLGRGAGTQPNGPPAQRINSGNGPVPVQHAQTFRNRAPPDGGGPLGTPLSAQMKQDDNSLRTPHSFTPPLNPPERVYHPPTKATPPSSRLTSPVNHGSIHISTASGGEAAGVDADLANRLVYNGSNDHNTYHGGKPSSPPGSVRGPPLRPTSGAPAADFAPALPASPPTESHPHHMQPQPQRSQRMPPVVSAAAWANGGEVPVISKEIEELGSMDDGGSGGGGAGAGAATGVEGGGRGGGGVSIGGGYGGGGPSPFFSNSAMASLSRRVMPPSHVGAAEGAPSFKSAATAPPATGDVPPARILGGVQLRPASDVVEKLVRGVDWSVAGPGEGGGGPVGRSVGGGMGAGRTEGRALATLQERSSGVEPVDDEGAVCRAVSSREALMRGMASHAGPSVRRGPLMGTRSGNMLLGSAHANAARWSANNNNSNNNNLSAAGASAPVSVSPGLGLFPAMHLRMGLPSHASAESLADTAGAPHEPISLPGSAEAASPAGEVQLGGRYSYTRNTSSPPQAQRQRGLSFGTEVTAAAAARAPGQGDGTHMARAPPATWSGMVATQGTDLEAGPAAAAITGGGVEGATSAAPPPGSRAARAQALLARNRNNLSRLGTNAAAGAVLEVGP</sequence>
<dbReference type="AlphaFoldDB" id="A0AAD3E3C5"/>
<feature type="region of interest" description="Disordered" evidence="1">
    <location>
        <begin position="246"/>
        <end position="310"/>
    </location>
</feature>
<feature type="compositionally biased region" description="Polar residues" evidence="1">
    <location>
        <begin position="205"/>
        <end position="226"/>
    </location>
</feature>
<feature type="compositionally biased region" description="Low complexity" evidence="1">
    <location>
        <begin position="254"/>
        <end position="267"/>
    </location>
</feature>